<evidence type="ECO:0000256" key="5">
    <source>
        <dbReference type="ARBA" id="ARBA00022806"/>
    </source>
</evidence>
<dbReference type="SMART" id="SM00490">
    <property type="entry name" value="HELICc"/>
    <property type="match status" value="1"/>
</dbReference>
<organism evidence="16 17">
    <name type="scientific">Arenivirga flava</name>
    <dbReference type="NCBI Taxonomy" id="1930060"/>
    <lineage>
        <taxon>Bacteria</taxon>
        <taxon>Bacillati</taxon>
        <taxon>Actinomycetota</taxon>
        <taxon>Actinomycetes</taxon>
        <taxon>Micrococcales</taxon>
        <taxon>Microbacteriaceae</taxon>
        <taxon>Arenivirga</taxon>
    </lineage>
</organism>
<dbReference type="Proteomes" id="UP001157160">
    <property type="component" value="Unassembled WGS sequence"/>
</dbReference>
<dbReference type="GO" id="GO:0016787">
    <property type="term" value="F:hydrolase activity"/>
    <property type="evidence" value="ECO:0007669"/>
    <property type="project" value="UniProtKB-KW"/>
</dbReference>
<accession>A0AA37UD82</accession>
<evidence type="ECO:0000256" key="11">
    <source>
        <dbReference type="ARBA" id="ARBA00044535"/>
    </source>
</evidence>
<dbReference type="InterPro" id="IPR001650">
    <property type="entry name" value="Helicase_C-like"/>
</dbReference>
<dbReference type="GO" id="GO:0009378">
    <property type="term" value="F:four-way junction helicase activity"/>
    <property type="evidence" value="ECO:0007669"/>
    <property type="project" value="TreeGrafter"/>
</dbReference>
<comment type="similarity">
    <text evidence="1">Belongs to the helicase family. RecQ subfamily.</text>
</comment>
<comment type="caution">
    <text evidence="16">The sequence shown here is derived from an EMBL/GenBank/DDBJ whole genome shotgun (WGS) entry which is preliminary data.</text>
</comment>
<keyword evidence="2" id="KW-0479">Metal-binding</keyword>
<dbReference type="PANTHER" id="PTHR13710">
    <property type="entry name" value="DNA HELICASE RECQ FAMILY MEMBER"/>
    <property type="match status" value="1"/>
</dbReference>
<dbReference type="GO" id="GO:0046872">
    <property type="term" value="F:metal ion binding"/>
    <property type="evidence" value="ECO:0007669"/>
    <property type="project" value="UniProtKB-KW"/>
</dbReference>
<keyword evidence="17" id="KW-1185">Reference proteome</keyword>
<dbReference type="EC" id="5.6.2.4" evidence="10"/>
<dbReference type="InterPro" id="IPR004589">
    <property type="entry name" value="DNA_helicase_ATP-dep_RecQ"/>
</dbReference>
<evidence type="ECO:0000256" key="8">
    <source>
        <dbReference type="ARBA" id="ARBA00023235"/>
    </source>
</evidence>
<dbReference type="GO" id="GO:0043590">
    <property type="term" value="C:bacterial nucleoid"/>
    <property type="evidence" value="ECO:0007669"/>
    <property type="project" value="TreeGrafter"/>
</dbReference>
<dbReference type="Gene3D" id="3.40.50.300">
    <property type="entry name" value="P-loop containing nucleotide triphosphate hydrolases"/>
    <property type="match status" value="2"/>
</dbReference>
<dbReference type="Pfam" id="PF00271">
    <property type="entry name" value="Helicase_C"/>
    <property type="match status" value="1"/>
</dbReference>
<dbReference type="GO" id="GO:0005737">
    <property type="term" value="C:cytoplasm"/>
    <property type="evidence" value="ECO:0007669"/>
    <property type="project" value="TreeGrafter"/>
</dbReference>
<evidence type="ECO:0000256" key="12">
    <source>
        <dbReference type="ARBA" id="ARBA00044550"/>
    </source>
</evidence>
<keyword evidence="3" id="KW-0547">Nucleotide-binding</keyword>
<keyword evidence="7" id="KW-0238">DNA-binding</keyword>
<dbReference type="GO" id="GO:0030894">
    <property type="term" value="C:replisome"/>
    <property type="evidence" value="ECO:0007669"/>
    <property type="project" value="TreeGrafter"/>
</dbReference>
<dbReference type="GO" id="GO:0006281">
    <property type="term" value="P:DNA repair"/>
    <property type="evidence" value="ECO:0007669"/>
    <property type="project" value="TreeGrafter"/>
</dbReference>
<name>A0AA37UD82_9MICO</name>
<evidence type="ECO:0000256" key="4">
    <source>
        <dbReference type="ARBA" id="ARBA00022801"/>
    </source>
</evidence>
<evidence type="ECO:0000256" key="9">
    <source>
        <dbReference type="ARBA" id="ARBA00034617"/>
    </source>
</evidence>
<sequence length="504" mass="54702">MVMPTGHGKSAIYQLAGALLPGPTLVVSPLIALQQDQVRSLEHEGGALDAVAVNSSQSEAQNEEAWAAVADGAEFLFLSPEQLANDEVLERVRGAGISLFAVDEAHCVSAWGHDFRPDYLRLGEVAEAIGRPPVLALTATGAPPVREEIVNALRLRDPRVLVRGFDRPNIRLDVVRHADADEQHAAIVQQAASLEGTGLLYAATRKATETLTAALRERGVDAETYHAGLRSAERQRVHERFADPDDRLVVVATSAFGMGIDRADARFVIHASAPESLEEYYQEIGRAGRDGGPAIATLHYREEDLGLKSFFQSSKVDARSLRALLRATREAGGEGRRSDLAGAAAIPARRATSLGNQLEAAGIAELDGPRLRLVDDPGDQAIRDRLVEDAARRERIGRSRLAMMRAYAETRDCRRRVLLGYFGDELEQPCRNCDTCDSGAADETERPDDRFAPGDEVEHAEWGPGTVLRVEADRLVVFFEHEGYRQLSIAAVDARGLLGADSAS</sequence>
<dbReference type="PANTHER" id="PTHR13710:SF105">
    <property type="entry name" value="ATP-DEPENDENT DNA HELICASE Q1"/>
    <property type="match status" value="1"/>
</dbReference>
<protein>
    <recommendedName>
        <fullName evidence="11">ATP-dependent DNA helicase RecQ</fullName>
        <ecNumber evidence="10">5.6.2.4</ecNumber>
    </recommendedName>
    <alternativeName>
        <fullName evidence="12">DNA 3'-5' helicase RecQ</fullName>
    </alternativeName>
</protein>
<reference evidence="16 17" key="1">
    <citation type="journal article" date="2014" name="Int. J. Syst. Evol. Microbiol.">
        <title>Complete genome sequence of Corynebacterium casei LMG S-19264T (=DSM 44701T), isolated from a smear-ripened cheese.</title>
        <authorList>
            <consortium name="US DOE Joint Genome Institute (JGI-PGF)"/>
            <person name="Walter F."/>
            <person name="Albersmeier A."/>
            <person name="Kalinowski J."/>
            <person name="Ruckert C."/>
        </authorList>
    </citation>
    <scope>NUCLEOTIDE SEQUENCE [LARGE SCALE GENOMIC DNA]</scope>
    <source>
        <strain evidence="16 17">NBRC 112289</strain>
    </source>
</reference>
<evidence type="ECO:0000256" key="10">
    <source>
        <dbReference type="ARBA" id="ARBA00034808"/>
    </source>
</evidence>
<dbReference type="Pfam" id="PF16124">
    <property type="entry name" value="RecQ_Zn_bind"/>
    <property type="match status" value="1"/>
</dbReference>
<dbReference type="InterPro" id="IPR011545">
    <property type="entry name" value="DEAD/DEAH_box_helicase_dom"/>
</dbReference>
<gene>
    <name evidence="16" type="primary">recQ_1</name>
    <name evidence="16" type="ORF">GCM10025874_16810</name>
</gene>
<feature type="domain" description="Helicase ATP-binding" evidence="14">
    <location>
        <begin position="1"/>
        <end position="159"/>
    </location>
</feature>
<dbReference type="InterPro" id="IPR014001">
    <property type="entry name" value="Helicase_ATP-bd"/>
</dbReference>
<keyword evidence="8" id="KW-0413">Isomerase</keyword>
<dbReference type="InterPro" id="IPR032284">
    <property type="entry name" value="RecQ_Zn-bd"/>
</dbReference>
<evidence type="ECO:0000313" key="16">
    <source>
        <dbReference type="EMBL" id="GMA28428.1"/>
    </source>
</evidence>
<dbReference type="Pfam" id="PF00270">
    <property type="entry name" value="DEAD"/>
    <property type="match status" value="1"/>
</dbReference>
<evidence type="ECO:0000259" key="15">
    <source>
        <dbReference type="PROSITE" id="PS51194"/>
    </source>
</evidence>
<dbReference type="CDD" id="cd17920">
    <property type="entry name" value="DEXHc_RecQ"/>
    <property type="match status" value="1"/>
</dbReference>
<dbReference type="GO" id="GO:0006310">
    <property type="term" value="P:DNA recombination"/>
    <property type="evidence" value="ECO:0007669"/>
    <property type="project" value="InterPro"/>
</dbReference>
<feature type="compositionally biased region" description="Basic and acidic residues" evidence="13">
    <location>
        <begin position="443"/>
        <end position="458"/>
    </location>
</feature>
<keyword evidence="4" id="KW-0378">Hydrolase</keyword>
<dbReference type="PROSITE" id="PS51194">
    <property type="entry name" value="HELICASE_CTER"/>
    <property type="match status" value="1"/>
</dbReference>
<dbReference type="GO" id="GO:0005524">
    <property type="term" value="F:ATP binding"/>
    <property type="evidence" value="ECO:0007669"/>
    <property type="project" value="UniProtKB-KW"/>
</dbReference>
<evidence type="ECO:0000259" key="14">
    <source>
        <dbReference type="PROSITE" id="PS51192"/>
    </source>
</evidence>
<feature type="region of interest" description="Disordered" evidence="13">
    <location>
        <begin position="438"/>
        <end position="458"/>
    </location>
</feature>
<keyword evidence="5 16" id="KW-0347">Helicase</keyword>
<evidence type="ECO:0000256" key="6">
    <source>
        <dbReference type="ARBA" id="ARBA00022840"/>
    </source>
</evidence>
<dbReference type="PROSITE" id="PS51192">
    <property type="entry name" value="HELICASE_ATP_BIND_1"/>
    <property type="match status" value="1"/>
</dbReference>
<comment type="catalytic activity">
    <reaction evidence="9">
        <text>Couples ATP hydrolysis with the unwinding of duplex DNA by translocating in the 3'-5' direction.</text>
        <dbReference type="EC" id="5.6.2.4"/>
    </reaction>
</comment>
<proteinExistence type="inferred from homology"/>
<dbReference type="AlphaFoldDB" id="A0AA37UD82"/>
<dbReference type="SMART" id="SM00487">
    <property type="entry name" value="DEXDc"/>
    <property type="match status" value="1"/>
</dbReference>
<dbReference type="NCBIfam" id="TIGR00614">
    <property type="entry name" value="recQ_fam"/>
    <property type="match status" value="1"/>
</dbReference>
<dbReference type="GO" id="GO:0043138">
    <property type="term" value="F:3'-5' DNA helicase activity"/>
    <property type="evidence" value="ECO:0007669"/>
    <property type="project" value="UniProtKB-EC"/>
</dbReference>
<dbReference type="InterPro" id="IPR027417">
    <property type="entry name" value="P-loop_NTPase"/>
</dbReference>
<evidence type="ECO:0000256" key="2">
    <source>
        <dbReference type="ARBA" id="ARBA00022723"/>
    </source>
</evidence>
<dbReference type="SUPFAM" id="SSF52540">
    <property type="entry name" value="P-loop containing nucleoside triphosphate hydrolases"/>
    <property type="match status" value="1"/>
</dbReference>
<dbReference type="Gene3D" id="1.10.10.10">
    <property type="entry name" value="Winged helix-like DNA-binding domain superfamily/Winged helix DNA-binding domain"/>
    <property type="match status" value="1"/>
</dbReference>
<evidence type="ECO:0000313" key="17">
    <source>
        <dbReference type="Proteomes" id="UP001157160"/>
    </source>
</evidence>
<evidence type="ECO:0000256" key="1">
    <source>
        <dbReference type="ARBA" id="ARBA00005446"/>
    </source>
</evidence>
<feature type="domain" description="Helicase C-terminal" evidence="15">
    <location>
        <begin position="186"/>
        <end position="332"/>
    </location>
</feature>
<evidence type="ECO:0000256" key="13">
    <source>
        <dbReference type="SAM" id="MobiDB-lite"/>
    </source>
</evidence>
<dbReference type="EMBL" id="BSUL01000001">
    <property type="protein sequence ID" value="GMA28428.1"/>
    <property type="molecule type" value="Genomic_DNA"/>
</dbReference>
<dbReference type="GO" id="GO:0003677">
    <property type="term" value="F:DNA binding"/>
    <property type="evidence" value="ECO:0007669"/>
    <property type="project" value="UniProtKB-KW"/>
</dbReference>
<dbReference type="InterPro" id="IPR036388">
    <property type="entry name" value="WH-like_DNA-bd_sf"/>
</dbReference>
<keyword evidence="6" id="KW-0067">ATP-binding</keyword>
<evidence type="ECO:0000256" key="7">
    <source>
        <dbReference type="ARBA" id="ARBA00023125"/>
    </source>
</evidence>
<evidence type="ECO:0000256" key="3">
    <source>
        <dbReference type="ARBA" id="ARBA00022741"/>
    </source>
</evidence>